<protein>
    <submittedName>
        <fullName evidence="1">SRPBCC family protein</fullName>
    </submittedName>
</protein>
<organism evidence="1 2">
    <name type="scientific">Thetidibacter halocola</name>
    <dbReference type="NCBI Taxonomy" id="2827239"/>
    <lineage>
        <taxon>Bacteria</taxon>
        <taxon>Pseudomonadati</taxon>
        <taxon>Pseudomonadota</taxon>
        <taxon>Alphaproteobacteria</taxon>
        <taxon>Rhodobacterales</taxon>
        <taxon>Roseobacteraceae</taxon>
        <taxon>Thetidibacter</taxon>
    </lineage>
</organism>
<sequence>MELIAREDVEAPIERVFADMSNFDAIQRRALRRGALVERKDSLTEPGKGMTWEATVTFRGKERGLTIAMTEYAPPERMSFHSISGGLEADTTFELVALSKTSTRITMTTVLVPKTLSARLLVQSLKLGKTQLDKKFRKRMAGLATELENRLKNTA</sequence>
<evidence type="ECO:0000313" key="2">
    <source>
        <dbReference type="Proteomes" id="UP000681356"/>
    </source>
</evidence>
<dbReference type="Proteomes" id="UP000681356">
    <property type="component" value="Unassembled WGS sequence"/>
</dbReference>
<dbReference type="SUPFAM" id="SSF55961">
    <property type="entry name" value="Bet v1-like"/>
    <property type="match status" value="1"/>
</dbReference>
<dbReference type="Gene3D" id="3.30.530.20">
    <property type="match status" value="1"/>
</dbReference>
<reference evidence="1" key="1">
    <citation type="submission" date="2021-04" db="EMBL/GenBank/DDBJ databases">
        <authorList>
            <person name="Yoon J."/>
        </authorList>
    </citation>
    <scope>NUCLEOTIDE SEQUENCE</scope>
    <source>
        <strain evidence="1">KMU-90</strain>
    </source>
</reference>
<gene>
    <name evidence="1" type="ORF">KB874_15280</name>
</gene>
<dbReference type="RefSeq" id="WP_212537419.1">
    <property type="nucleotide sequence ID" value="NZ_JAGTUU010000006.1"/>
</dbReference>
<name>A0A8J7WD87_9RHOB</name>
<keyword evidence="2" id="KW-1185">Reference proteome</keyword>
<comment type="caution">
    <text evidence="1">The sequence shown here is derived from an EMBL/GenBank/DDBJ whole genome shotgun (WGS) entry which is preliminary data.</text>
</comment>
<dbReference type="AlphaFoldDB" id="A0A8J7WD87"/>
<dbReference type="InterPro" id="IPR023393">
    <property type="entry name" value="START-like_dom_sf"/>
</dbReference>
<proteinExistence type="predicted"/>
<accession>A0A8J7WD87</accession>
<dbReference type="EMBL" id="JAGTUU010000006">
    <property type="protein sequence ID" value="MBS0125450.1"/>
    <property type="molecule type" value="Genomic_DNA"/>
</dbReference>
<evidence type="ECO:0000313" key="1">
    <source>
        <dbReference type="EMBL" id="MBS0125450.1"/>
    </source>
</evidence>